<dbReference type="OrthoDB" id="262619at2759"/>
<keyword evidence="11" id="KW-0472">Membrane</keyword>
<dbReference type="GO" id="GO:0004222">
    <property type="term" value="F:metalloendopeptidase activity"/>
    <property type="evidence" value="ECO:0007669"/>
    <property type="project" value="UniProtKB-UniRule"/>
</dbReference>
<evidence type="ECO:0000256" key="10">
    <source>
        <dbReference type="ARBA" id="ARBA00023049"/>
    </source>
</evidence>
<keyword evidence="8 16" id="KW-0862">Zinc</keyword>
<dbReference type="GO" id="GO:0046872">
    <property type="term" value="F:metal ion binding"/>
    <property type="evidence" value="ECO:0007669"/>
    <property type="project" value="UniProtKB-KW"/>
</dbReference>
<dbReference type="GO" id="GO:0006508">
    <property type="term" value="P:proteolysis"/>
    <property type="evidence" value="ECO:0007669"/>
    <property type="project" value="UniProtKB-KW"/>
</dbReference>
<comment type="subcellular location">
    <subcellularLocation>
        <location evidence="2">Membrane</location>
    </subcellularLocation>
</comment>
<dbReference type="Gene3D" id="3.90.132.10">
    <property type="entry name" value="Leishmanolysin , domain 2"/>
    <property type="match status" value="2"/>
</dbReference>
<dbReference type="SUPFAM" id="SSF55486">
    <property type="entry name" value="Metalloproteases ('zincins'), catalytic domain"/>
    <property type="match status" value="2"/>
</dbReference>
<dbReference type="PANTHER" id="PTHR10942">
    <property type="entry name" value="LEISHMANOLYSIN-LIKE PEPTIDASE"/>
    <property type="match status" value="1"/>
</dbReference>
<dbReference type="EC" id="3.4.24.-" evidence="17"/>
<evidence type="ECO:0000256" key="13">
    <source>
        <dbReference type="ARBA" id="ARBA00023157"/>
    </source>
</evidence>
<sequence>MTPEKKKILVEWILPEAAKLHSDRLLVKPLQSPIVVPTFRPENLCSKFTVPQEHKGKGVPEADIVLYAAAAPTRLGTFAWAATCATLGRNGRPVVGIINYGPRYIVAIPQRVRVAAHEIAHALGFSADVMDEKRMVESDEIYPGGPQQLYVVSPNTRRAARKHFGCGSLESVELDFNDFSGSVRSIMSGLHTNRTLLRTEMMLSRKPVNQKLNGIDVVPAEESSSSFQGPQVVEKYKLPLESMGYSSHWSRRIAKDELMVGLIGAGYYTAITMGAFADLGYYKVEWAMAEQMSWGNNSGCGLLEKKCVEGGRTKFPDMFCTSKSTEGPAGLQCTSDRQSLGRCSIQTHRNPLPDHFQYFSDGKLGGNKADLMDYCPIIVGKRETSCTDGEKSKMPGSVIAANSRCVQGENLKAKNAAVGAVCVEVSCKKNEVSVRYSGNNEWYSCPEGGRLAVQGTVLQGKIVCPKYADVCNTINRVIDKERGRPMKLGAYVDHGNDGRSDGSVTAAILV</sequence>
<dbReference type="VEuPathDB" id="TriTrypDB:TM35_000361960"/>
<name>A0A1X0NKW9_9TRYP</name>
<dbReference type="AlphaFoldDB" id="A0A1X0NKW9"/>
<dbReference type="GO" id="GO:0007155">
    <property type="term" value="P:cell adhesion"/>
    <property type="evidence" value="ECO:0007669"/>
    <property type="project" value="UniProtKB-KW"/>
</dbReference>
<dbReference type="Proteomes" id="UP000192257">
    <property type="component" value="Unassembled WGS sequence"/>
</dbReference>
<accession>A0A1X0NKW9</accession>
<proteinExistence type="inferred from homology"/>
<dbReference type="GO" id="GO:0016020">
    <property type="term" value="C:membrane"/>
    <property type="evidence" value="ECO:0007669"/>
    <property type="project" value="UniProtKB-SubCell"/>
</dbReference>
<evidence type="ECO:0000313" key="19">
    <source>
        <dbReference type="Proteomes" id="UP000192257"/>
    </source>
</evidence>
<comment type="caution">
    <text evidence="18">The sequence shown here is derived from an EMBL/GenBank/DDBJ whole genome shotgun (WGS) entry which is preliminary data.</text>
</comment>
<feature type="active site" evidence="15">
    <location>
        <position position="118"/>
    </location>
</feature>
<evidence type="ECO:0000256" key="7">
    <source>
        <dbReference type="ARBA" id="ARBA00022801"/>
    </source>
</evidence>
<evidence type="ECO:0000313" key="18">
    <source>
        <dbReference type="EMBL" id="ORC85336.1"/>
    </source>
</evidence>
<feature type="binding site" evidence="16">
    <location>
        <position position="248"/>
    </location>
    <ligand>
        <name>Zn(2+)</name>
        <dbReference type="ChEBI" id="CHEBI:29105"/>
        <note>catalytic</note>
    </ligand>
</feature>
<evidence type="ECO:0000256" key="14">
    <source>
        <dbReference type="ARBA" id="ARBA00023180"/>
    </source>
</evidence>
<evidence type="ECO:0000256" key="17">
    <source>
        <dbReference type="RuleBase" id="RU366077"/>
    </source>
</evidence>
<keyword evidence="6" id="KW-0732">Signal</keyword>
<feature type="binding site" evidence="16">
    <location>
        <position position="121"/>
    </location>
    <ligand>
        <name>Zn(2+)</name>
        <dbReference type="ChEBI" id="CHEBI:29105"/>
        <note>catalytic</note>
    </ligand>
</feature>
<evidence type="ECO:0000256" key="1">
    <source>
        <dbReference type="ARBA" id="ARBA00001249"/>
    </source>
</evidence>
<organism evidence="18 19">
    <name type="scientific">Trypanosoma theileri</name>
    <dbReference type="NCBI Taxonomy" id="67003"/>
    <lineage>
        <taxon>Eukaryota</taxon>
        <taxon>Discoba</taxon>
        <taxon>Euglenozoa</taxon>
        <taxon>Kinetoplastea</taxon>
        <taxon>Metakinetoplastina</taxon>
        <taxon>Trypanosomatida</taxon>
        <taxon>Trypanosomatidae</taxon>
        <taxon>Trypanosoma</taxon>
    </lineage>
</organism>
<comment type="catalytic activity">
    <reaction evidence="1">
        <text>Preference for hydrophobic residues at P1 and P1' and basic residues at P2' and P3'. A model nonapeptide is cleaved at -Ala-Tyr-|-Leu-Lys-Lys-.</text>
        <dbReference type="EC" id="3.4.24.36"/>
    </reaction>
</comment>
<feature type="binding site" evidence="16">
    <location>
        <position position="117"/>
    </location>
    <ligand>
        <name>Zn(2+)</name>
        <dbReference type="ChEBI" id="CHEBI:29105"/>
        <note>catalytic</note>
    </ligand>
</feature>
<keyword evidence="14" id="KW-0325">Glycoprotein</keyword>
<comment type="similarity">
    <text evidence="3 17">Belongs to the peptidase M8 family.</text>
</comment>
<comment type="cofactor">
    <cofactor evidence="16 17">
        <name>Zn(2+)</name>
        <dbReference type="ChEBI" id="CHEBI:29105"/>
    </cofactor>
    <text evidence="16 17">Binds 1 zinc ion per subunit.</text>
</comment>
<dbReference type="Pfam" id="PF01457">
    <property type="entry name" value="Peptidase_M8"/>
    <property type="match status" value="2"/>
</dbReference>
<keyword evidence="12" id="KW-0865">Zymogen</keyword>
<dbReference type="PRINTS" id="PR00782">
    <property type="entry name" value="LSHMANOLYSIN"/>
</dbReference>
<evidence type="ECO:0000256" key="16">
    <source>
        <dbReference type="PIRSR" id="PIRSR601577-2"/>
    </source>
</evidence>
<protein>
    <recommendedName>
        <fullName evidence="17">Leishmanolysin-like peptidase</fullName>
        <ecNumber evidence="17">3.4.24.-</ecNumber>
    </recommendedName>
</protein>
<evidence type="ECO:0000256" key="6">
    <source>
        <dbReference type="ARBA" id="ARBA00022729"/>
    </source>
</evidence>
<dbReference type="Gene3D" id="3.10.170.20">
    <property type="match status" value="1"/>
</dbReference>
<keyword evidence="4 17" id="KW-0645">Protease</keyword>
<gene>
    <name evidence="18" type="ORF">TM35_000361960</name>
</gene>
<keyword evidence="7 17" id="KW-0378">Hydrolase</keyword>
<evidence type="ECO:0000256" key="4">
    <source>
        <dbReference type="ARBA" id="ARBA00022670"/>
    </source>
</evidence>
<evidence type="ECO:0000256" key="2">
    <source>
        <dbReference type="ARBA" id="ARBA00004370"/>
    </source>
</evidence>
<dbReference type="Gene3D" id="2.10.55.10">
    <property type="entry name" value="Leishmanolysin domain 3"/>
    <property type="match status" value="1"/>
</dbReference>
<keyword evidence="9" id="KW-0130">Cell adhesion</keyword>
<evidence type="ECO:0000256" key="12">
    <source>
        <dbReference type="ARBA" id="ARBA00023145"/>
    </source>
</evidence>
<dbReference type="GeneID" id="39989161"/>
<reference evidence="18 19" key="1">
    <citation type="submission" date="2017-03" db="EMBL/GenBank/DDBJ databases">
        <title>An alternative strategy for trypanosome survival in the mammalian bloodstream revealed through genome and transcriptome analysis of the ubiquitous bovine parasite Trypanosoma (Megatrypanum) theileri.</title>
        <authorList>
            <person name="Kelly S."/>
            <person name="Ivens A."/>
            <person name="Mott A."/>
            <person name="O'Neill E."/>
            <person name="Emms D."/>
            <person name="Macleod O."/>
            <person name="Voorheis P."/>
            <person name="Matthews J."/>
            <person name="Matthews K."/>
            <person name="Carrington M."/>
        </authorList>
    </citation>
    <scope>NUCLEOTIDE SEQUENCE [LARGE SCALE GENOMIC DNA]</scope>
    <source>
        <strain evidence="18">Edinburgh</strain>
    </source>
</reference>
<dbReference type="GO" id="GO:0005737">
    <property type="term" value="C:cytoplasm"/>
    <property type="evidence" value="ECO:0007669"/>
    <property type="project" value="TreeGrafter"/>
</dbReference>
<evidence type="ECO:0000256" key="5">
    <source>
        <dbReference type="ARBA" id="ARBA00022723"/>
    </source>
</evidence>
<keyword evidence="13" id="KW-1015">Disulfide bond</keyword>
<dbReference type="EMBL" id="NBCO01000036">
    <property type="protein sequence ID" value="ORC85336.1"/>
    <property type="molecule type" value="Genomic_DNA"/>
</dbReference>
<dbReference type="RefSeq" id="XP_028879402.1">
    <property type="nucleotide sequence ID" value="XM_029029381.1"/>
</dbReference>
<evidence type="ECO:0000256" key="8">
    <source>
        <dbReference type="ARBA" id="ARBA00022833"/>
    </source>
</evidence>
<dbReference type="Gene3D" id="2.30.34.10">
    <property type="entry name" value="Leishmanolysin domain 4"/>
    <property type="match status" value="1"/>
</dbReference>
<evidence type="ECO:0000256" key="11">
    <source>
        <dbReference type="ARBA" id="ARBA00023136"/>
    </source>
</evidence>
<keyword evidence="5 16" id="KW-0479">Metal-binding</keyword>
<keyword evidence="19" id="KW-1185">Reference proteome</keyword>
<dbReference type="InterPro" id="IPR001577">
    <property type="entry name" value="Peptidase_M8"/>
</dbReference>
<keyword evidence="10 16" id="KW-0482">Metalloprotease</keyword>
<evidence type="ECO:0000256" key="9">
    <source>
        <dbReference type="ARBA" id="ARBA00022889"/>
    </source>
</evidence>
<feature type="non-terminal residue" evidence="18">
    <location>
        <position position="510"/>
    </location>
</feature>
<evidence type="ECO:0000256" key="15">
    <source>
        <dbReference type="PIRSR" id="PIRSR601577-1"/>
    </source>
</evidence>
<evidence type="ECO:0000256" key="3">
    <source>
        <dbReference type="ARBA" id="ARBA00005860"/>
    </source>
</evidence>
<dbReference type="PANTHER" id="PTHR10942:SF0">
    <property type="entry name" value="LEISHMANOLYSIN-LIKE PEPTIDASE"/>
    <property type="match status" value="1"/>
</dbReference>